<evidence type="ECO:0000256" key="5">
    <source>
        <dbReference type="ARBA" id="ARBA00022691"/>
    </source>
</evidence>
<keyword evidence="4 6" id="KW-0808">Transferase</keyword>
<dbReference type="PROSITE" id="PS51581">
    <property type="entry name" value="SAM_GTMT"/>
    <property type="match status" value="1"/>
</dbReference>
<protein>
    <submittedName>
        <fullName evidence="9">Gamma-tocopherol methyltransferase</fullName>
    </submittedName>
</protein>
<keyword evidence="3 6" id="KW-0489">Methyltransferase</keyword>
<dbReference type="CDD" id="cd02440">
    <property type="entry name" value="AdoMet_MTases"/>
    <property type="match status" value="1"/>
</dbReference>
<dbReference type="InterPro" id="IPR025774">
    <property type="entry name" value="PiNMT-like"/>
</dbReference>
<dbReference type="Pfam" id="PF08241">
    <property type="entry name" value="Methyltransf_11"/>
    <property type="match status" value="1"/>
</dbReference>
<reference evidence="9 10" key="1">
    <citation type="submission" date="2024-03" db="EMBL/GenBank/DDBJ databases">
        <title>Complete genome sequence of the green alga Chloropicon roscoffensis RCC1871.</title>
        <authorList>
            <person name="Lemieux C."/>
            <person name="Pombert J.-F."/>
            <person name="Otis C."/>
            <person name="Turmel M."/>
        </authorList>
    </citation>
    <scope>NUCLEOTIDE SEQUENCE [LARGE SCALE GENOMIC DNA]</scope>
    <source>
        <strain evidence="9 10">RCC1871</strain>
    </source>
</reference>
<feature type="region of interest" description="SAM motif III" evidence="6">
    <location>
        <begin position="228"/>
        <end position="237"/>
    </location>
</feature>
<evidence type="ECO:0000256" key="1">
    <source>
        <dbReference type="ARBA" id="ARBA00004913"/>
    </source>
</evidence>
<proteinExistence type="inferred from homology"/>
<dbReference type="SUPFAM" id="SSF53335">
    <property type="entry name" value="S-adenosyl-L-methionine-dependent methyltransferases"/>
    <property type="match status" value="1"/>
</dbReference>
<evidence type="ECO:0000256" key="3">
    <source>
        <dbReference type="ARBA" id="ARBA00022603"/>
    </source>
</evidence>
<feature type="region of interest" description="Disordered" evidence="7">
    <location>
        <begin position="1"/>
        <end position="46"/>
    </location>
</feature>
<evidence type="ECO:0000256" key="2">
    <source>
        <dbReference type="ARBA" id="ARBA00022589"/>
    </source>
</evidence>
<dbReference type="GO" id="GO:0032259">
    <property type="term" value="P:methylation"/>
    <property type="evidence" value="ECO:0007669"/>
    <property type="project" value="UniProtKB-UniRule"/>
</dbReference>
<accession>A0AAX4PIZ4</accession>
<evidence type="ECO:0000256" key="6">
    <source>
        <dbReference type="PROSITE-ProRule" id="PRU00914"/>
    </source>
</evidence>
<dbReference type="Gene3D" id="3.40.50.150">
    <property type="entry name" value="Vaccinia Virus protein VP39"/>
    <property type="match status" value="1"/>
</dbReference>
<dbReference type="GO" id="GO:0009820">
    <property type="term" value="P:alkaloid metabolic process"/>
    <property type="evidence" value="ECO:0007669"/>
    <property type="project" value="UniProtKB-KW"/>
</dbReference>
<keyword evidence="2" id="KW-0017">Alkaloid metabolism</keyword>
<dbReference type="PANTHER" id="PTHR44068:SF11">
    <property type="entry name" value="GERANYL DIPHOSPHATE 2-C-METHYLTRANSFERASE"/>
    <property type="match status" value="1"/>
</dbReference>
<feature type="region of interest" description="SAM motif I" evidence="6">
    <location>
        <begin position="134"/>
        <end position="143"/>
    </location>
</feature>
<evidence type="ECO:0000313" key="9">
    <source>
        <dbReference type="EMBL" id="WZN66295.1"/>
    </source>
</evidence>
<dbReference type="InterPro" id="IPR013216">
    <property type="entry name" value="Methyltransf_11"/>
</dbReference>
<gene>
    <name evidence="9" type="ORF">HKI87_15g78600</name>
</gene>
<keyword evidence="5 6" id="KW-0949">S-adenosyl-L-methionine</keyword>
<dbReference type="InterPro" id="IPR029063">
    <property type="entry name" value="SAM-dependent_MTases_sf"/>
</dbReference>
<sequence length="357" mass="39940">MAKMVRVGQRAGARHGGPHAMAPRPRRGPFSGRNHHFQSHYSQAGTRTTRTSVMCAVMGESEQKELKRGIATFYDESSTLWEEIWGEHMHHGYYDETAKLTIEGHRQAQVEMIDKVLEWAGVSLESLRPEQARVVDVGCGVGGSTRHIVSKFAMSYGCGITLSPYQARRAGEITSQDAGIPPESVVEFKVEDALNQPFEDDSFDLVWSLESGEHMPDKERFVKELARVCKPGGRIILVTWCHRVLEEGETDLSAYERVLLNLINRAYFLPRWVSVQDYVELCEAEGLRGVRTDDWSARVAPFWTAVLKTAATWRGLRGLLRSGAKTARGAAVMPLMRLGFASGTIKFNLLTCTKPEK</sequence>
<evidence type="ECO:0000256" key="7">
    <source>
        <dbReference type="SAM" id="MobiDB-lite"/>
    </source>
</evidence>
<feature type="domain" description="Methyltransferase type 11" evidence="8">
    <location>
        <begin position="135"/>
        <end position="237"/>
    </location>
</feature>
<feature type="region of interest" description="SAM motif II" evidence="6">
    <location>
        <begin position="201"/>
        <end position="209"/>
    </location>
</feature>
<dbReference type="AlphaFoldDB" id="A0AAX4PIZ4"/>
<organism evidence="9 10">
    <name type="scientific">Chloropicon roscoffensis</name>
    <dbReference type="NCBI Taxonomy" id="1461544"/>
    <lineage>
        <taxon>Eukaryota</taxon>
        <taxon>Viridiplantae</taxon>
        <taxon>Chlorophyta</taxon>
        <taxon>Chloropicophyceae</taxon>
        <taxon>Chloropicales</taxon>
        <taxon>Chloropicaceae</taxon>
        <taxon>Chloropicon</taxon>
    </lineage>
</organism>
<comment type="pathway">
    <text evidence="1">Alkaloid biosynthesis.</text>
</comment>
<dbReference type="GO" id="GO:0008757">
    <property type="term" value="F:S-adenosylmethionine-dependent methyltransferase activity"/>
    <property type="evidence" value="ECO:0007669"/>
    <property type="project" value="InterPro"/>
</dbReference>
<evidence type="ECO:0000313" key="10">
    <source>
        <dbReference type="Proteomes" id="UP001472866"/>
    </source>
</evidence>
<keyword evidence="10" id="KW-1185">Reference proteome</keyword>
<dbReference type="Proteomes" id="UP001472866">
    <property type="component" value="Chromosome 15"/>
</dbReference>
<dbReference type="PANTHER" id="PTHR44068">
    <property type="entry name" value="ZGC:194242"/>
    <property type="match status" value="1"/>
</dbReference>
<comment type="similarity">
    <text evidence="6">Belongs to the class I-like SAM-binding methyltransferase superfamily. gTMT family.</text>
</comment>
<dbReference type="InterPro" id="IPR050447">
    <property type="entry name" value="Erg6_SMT_methyltransf"/>
</dbReference>
<dbReference type="EMBL" id="CP151515">
    <property type="protein sequence ID" value="WZN66295.1"/>
    <property type="molecule type" value="Genomic_DNA"/>
</dbReference>
<evidence type="ECO:0000259" key="8">
    <source>
        <dbReference type="Pfam" id="PF08241"/>
    </source>
</evidence>
<evidence type="ECO:0000256" key="4">
    <source>
        <dbReference type="ARBA" id="ARBA00022679"/>
    </source>
</evidence>
<name>A0AAX4PIZ4_9CHLO</name>